<keyword evidence="2" id="KW-0472">Membrane</keyword>
<dbReference type="InterPro" id="IPR016088">
    <property type="entry name" value="Chalcone_isomerase_3-sand"/>
</dbReference>
<accession>A0ABQ9NJ10</accession>
<comment type="caution">
    <text evidence="4">The sequence shown here is derived from an EMBL/GenBank/DDBJ whole genome shotgun (WGS) entry which is preliminary data.</text>
</comment>
<reference evidence="4" key="1">
    <citation type="submission" date="2022-10" db="EMBL/GenBank/DDBJ databases">
        <title>Culturing micro-colonial fungi from biological soil crusts in the Mojave desert and describing Neophaeococcomyces mojavensis, and introducing the new genera and species Taxawa tesnikishii.</title>
        <authorList>
            <person name="Kurbessoian T."/>
            <person name="Stajich J.E."/>
        </authorList>
    </citation>
    <scope>NUCLEOTIDE SEQUENCE</scope>
    <source>
        <strain evidence="4">TK_1</strain>
    </source>
</reference>
<evidence type="ECO:0000256" key="2">
    <source>
        <dbReference type="SAM" id="Phobius"/>
    </source>
</evidence>
<dbReference type="Gene3D" id="3.50.70.10">
    <property type="match status" value="1"/>
</dbReference>
<dbReference type="PANTHER" id="PTHR47284:SF3">
    <property type="entry name" value="FATTY-ACID-BINDING PROTEIN 2"/>
    <property type="match status" value="1"/>
</dbReference>
<organism evidence="4 5">
    <name type="scientific">Coniosporium apollinis</name>
    <dbReference type="NCBI Taxonomy" id="61459"/>
    <lineage>
        <taxon>Eukaryota</taxon>
        <taxon>Fungi</taxon>
        <taxon>Dikarya</taxon>
        <taxon>Ascomycota</taxon>
        <taxon>Pezizomycotina</taxon>
        <taxon>Dothideomycetes</taxon>
        <taxon>Dothideomycetes incertae sedis</taxon>
        <taxon>Coniosporium</taxon>
    </lineage>
</organism>
<feature type="domain" description="Chalcone isomerase" evidence="3">
    <location>
        <begin position="156"/>
        <end position="385"/>
    </location>
</feature>
<proteinExistence type="predicted"/>
<evidence type="ECO:0000259" key="3">
    <source>
        <dbReference type="Pfam" id="PF16035"/>
    </source>
</evidence>
<keyword evidence="2" id="KW-1133">Transmembrane helix</keyword>
<dbReference type="PANTHER" id="PTHR47284">
    <property type="entry name" value="FATTY-ACID-BINDING PROTEIN 2"/>
    <property type="match status" value="1"/>
</dbReference>
<dbReference type="Pfam" id="PF16035">
    <property type="entry name" value="Chalcone_2"/>
    <property type="match status" value="1"/>
</dbReference>
<dbReference type="Proteomes" id="UP001172684">
    <property type="component" value="Unassembled WGS sequence"/>
</dbReference>
<evidence type="ECO:0000313" key="4">
    <source>
        <dbReference type="EMBL" id="KAJ9659349.1"/>
    </source>
</evidence>
<feature type="transmembrane region" description="Helical" evidence="2">
    <location>
        <begin position="68"/>
        <end position="88"/>
    </location>
</feature>
<sequence>MSSKPALRLLRQPLTRCLRPSKPYHPRNASTLRASTEGPPPPPRNPLDPLTTSRLEAARRAYYTRRSYYAGVGAAICMLVPLVLINFMDAEKLDAPSSSSPSFQGKPVVVAPGGEKLIAVDKKGGEEVEVVETGTSSVPHFPKTIRLPAGGNGEEEEYTLLGLGIRTVSFLSIQVYVVGFYVSTASLAALQARLIHHINPAASTLIPVEKEKLKQALLSPDESYDIWDAVLRDSLETGAGMGGVKSAWRVVPTRNTDFAHLRDGWVRGITARTQEAARKAQALAQPLVLGAQPGAALDRFDDDGFADAMKSFKALFGGRGKAPKGSVVLLTRDEKGKLGVLFQEKETQKMVNMGEVGDERIARLIWLGYLGGKNVSSEGARKGVVDGVMGLVERPVGTVETRVE</sequence>
<keyword evidence="5" id="KW-1185">Reference proteome</keyword>
<dbReference type="InterPro" id="IPR036298">
    <property type="entry name" value="Chalcone_isomerase_sf"/>
</dbReference>
<evidence type="ECO:0000313" key="5">
    <source>
        <dbReference type="Proteomes" id="UP001172684"/>
    </source>
</evidence>
<feature type="transmembrane region" description="Helical" evidence="2">
    <location>
        <begin position="168"/>
        <end position="190"/>
    </location>
</feature>
<protein>
    <submittedName>
        <fullName evidence="4">Altered inheritance of mitochondria protein 18 mitochondrial</fullName>
    </submittedName>
</protein>
<gene>
    <name evidence="4" type="primary">AIM18</name>
    <name evidence="4" type="ORF">H2201_007374</name>
</gene>
<dbReference type="InterPro" id="IPR016087">
    <property type="entry name" value="Chalcone_isomerase"/>
</dbReference>
<feature type="region of interest" description="Disordered" evidence="1">
    <location>
        <begin position="1"/>
        <end position="52"/>
    </location>
</feature>
<dbReference type="SUPFAM" id="SSF54626">
    <property type="entry name" value="Chalcone isomerase"/>
    <property type="match status" value="1"/>
</dbReference>
<dbReference type="EMBL" id="JAPDRL010000076">
    <property type="protein sequence ID" value="KAJ9659349.1"/>
    <property type="molecule type" value="Genomic_DNA"/>
</dbReference>
<name>A0ABQ9NJ10_9PEZI</name>
<keyword evidence="2" id="KW-0812">Transmembrane</keyword>
<evidence type="ECO:0000256" key="1">
    <source>
        <dbReference type="SAM" id="MobiDB-lite"/>
    </source>
</evidence>